<dbReference type="AlphaFoldDB" id="Q0RJH9"/>
<feature type="compositionally biased region" description="Gly residues" evidence="1">
    <location>
        <begin position="73"/>
        <end position="84"/>
    </location>
</feature>
<dbReference type="Proteomes" id="UP000000657">
    <property type="component" value="Chromosome"/>
</dbReference>
<organism evidence="3 4">
    <name type="scientific">Frankia alni (strain DSM 45986 / CECT 9034 / ACN14a)</name>
    <dbReference type="NCBI Taxonomy" id="326424"/>
    <lineage>
        <taxon>Bacteria</taxon>
        <taxon>Bacillati</taxon>
        <taxon>Actinomycetota</taxon>
        <taxon>Actinomycetes</taxon>
        <taxon>Frankiales</taxon>
        <taxon>Frankiaceae</taxon>
        <taxon>Frankia</taxon>
    </lineage>
</organism>
<reference evidence="3 4" key="1">
    <citation type="journal article" date="2007" name="Genome Res.">
        <title>Genome characteristics of facultatively symbiotic Frankia sp. strains reflect host range and host plant biogeography.</title>
        <authorList>
            <person name="Normand P."/>
            <person name="Lapierre P."/>
            <person name="Tisa L.S."/>
            <person name="Gogarten J.P."/>
            <person name="Alloisio N."/>
            <person name="Bagnarol E."/>
            <person name="Bassi C.A."/>
            <person name="Berry A.M."/>
            <person name="Bickhart D.M."/>
            <person name="Choisne N."/>
            <person name="Couloux A."/>
            <person name="Cournoyer B."/>
            <person name="Cruveiller S."/>
            <person name="Daubin V."/>
            <person name="Demange N."/>
            <person name="Francino M.P."/>
            <person name="Goltsman E."/>
            <person name="Huang Y."/>
            <person name="Kopp O.R."/>
            <person name="Labarre L."/>
            <person name="Lapidus A."/>
            <person name="Lavire C."/>
            <person name="Marechal J."/>
            <person name="Martinez M."/>
            <person name="Mastronunzio J.E."/>
            <person name="Mullin B.C."/>
            <person name="Niemann J."/>
            <person name="Pujic P."/>
            <person name="Rawnsley T."/>
            <person name="Rouy Z."/>
            <person name="Schenowitz C."/>
            <person name="Sellstedt A."/>
            <person name="Tavares F."/>
            <person name="Tomkins J.P."/>
            <person name="Vallenet D."/>
            <person name="Valverde C."/>
            <person name="Wall L.G."/>
            <person name="Wang Y."/>
            <person name="Medigue C."/>
            <person name="Benson D.R."/>
        </authorList>
    </citation>
    <scope>NUCLEOTIDE SEQUENCE [LARGE SCALE GENOMIC DNA]</scope>
    <source>
        <strain evidence="4">DSM 45986 / CECT 9034 / ACN14a</strain>
    </source>
</reference>
<protein>
    <submittedName>
        <fullName evidence="3">Uncharacterized protein</fullName>
    </submittedName>
</protein>
<dbReference type="KEGG" id="fal:FRAAL3690"/>
<keyword evidence="2" id="KW-0472">Membrane</keyword>
<gene>
    <name evidence="3" type="ordered locus">FRAAL3690</name>
</gene>
<keyword evidence="2" id="KW-1133">Transmembrane helix</keyword>
<sequence length="92" mass="9270">MEGDRERHHDCGGETETIMRRVLSPGVLIFAVFTIVLAGTAAQAGPPGAPEGSDQQSGTWSGGGQTGAWNSGPQGGAWSGGGESGTWNTGRG</sequence>
<keyword evidence="2" id="KW-0812">Transmembrane</keyword>
<keyword evidence="4" id="KW-1185">Reference proteome</keyword>
<feature type="region of interest" description="Disordered" evidence="1">
    <location>
        <begin position="42"/>
        <end position="92"/>
    </location>
</feature>
<proteinExistence type="predicted"/>
<evidence type="ECO:0000313" key="4">
    <source>
        <dbReference type="Proteomes" id="UP000000657"/>
    </source>
</evidence>
<evidence type="ECO:0000256" key="1">
    <source>
        <dbReference type="SAM" id="MobiDB-lite"/>
    </source>
</evidence>
<name>Q0RJH9_FRAAA</name>
<feature type="transmembrane region" description="Helical" evidence="2">
    <location>
        <begin position="22"/>
        <end position="42"/>
    </location>
</feature>
<evidence type="ECO:0000256" key="2">
    <source>
        <dbReference type="SAM" id="Phobius"/>
    </source>
</evidence>
<evidence type="ECO:0000313" key="3">
    <source>
        <dbReference type="EMBL" id="CAJ62333.1"/>
    </source>
</evidence>
<accession>Q0RJH9</accession>
<feature type="compositionally biased region" description="Low complexity" evidence="1">
    <location>
        <begin position="42"/>
        <end position="59"/>
    </location>
</feature>
<dbReference type="HOGENOM" id="CLU_2408971_0_0_11"/>
<dbReference type="STRING" id="326424.FRAAL3690"/>
<dbReference type="EMBL" id="CT573213">
    <property type="protein sequence ID" value="CAJ62333.1"/>
    <property type="molecule type" value="Genomic_DNA"/>
</dbReference>